<sequence length="162" mass="18065">MSMNEILATIRDFPGVLELAPMPGSDHPELSWGDHFFYWAPDGAVPRNRQPYATIVTKDYPGDDASRLDDPGRWRLNVHVGSKRFAELVGHTPRESDAESVDFAATDTFFPHPVYGAAGWVAVVNPGPRTTARALAVLREAHDADRCRTERRSTDRRPRPGD</sequence>
<dbReference type="OrthoDB" id="9783727at2"/>
<protein>
    <recommendedName>
        <fullName evidence="2">DUF6194 domain-containing protein</fullName>
    </recommendedName>
</protein>
<evidence type="ECO:0000259" key="2">
    <source>
        <dbReference type="Pfam" id="PF19694"/>
    </source>
</evidence>
<dbReference type="EMBL" id="BAEE01000068">
    <property type="protein sequence ID" value="GAB11387.1"/>
    <property type="molecule type" value="Genomic_DNA"/>
</dbReference>
<dbReference type="AlphaFoldDB" id="G7H6B2"/>
<feature type="region of interest" description="Disordered" evidence="1">
    <location>
        <begin position="142"/>
        <end position="162"/>
    </location>
</feature>
<dbReference type="Proteomes" id="UP000035088">
    <property type="component" value="Unassembled WGS sequence"/>
</dbReference>
<evidence type="ECO:0000313" key="4">
    <source>
        <dbReference type="Proteomes" id="UP000035088"/>
    </source>
</evidence>
<feature type="domain" description="DUF6194" evidence="2">
    <location>
        <begin position="1"/>
        <end position="153"/>
    </location>
</feature>
<evidence type="ECO:0000313" key="3">
    <source>
        <dbReference type="EMBL" id="GAB11387.1"/>
    </source>
</evidence>
<dbReference type="STRING" id="1073574.GOARA_068_00460"/>
<organism evidence="3 4">
    <name type="scientific">Gordonia araii NBRC 100433</name>
    <dbReference type="NCBI Taxonomy" id="1073574"/>
    <lineage>
        <taxon>Bacteria</taxon>
        <taxon>Bacillati</taxon>
        <taxon>Actinomycetota</taxon>
        <taxon>Actinomycetes</taxon>
        <taxon>Mycobacteriales</taxon>
        <taxon>Gordoniaceae</taxon>
        <taxon>Gordonia</taxon>
    </lineage>
</organism>
<reference evidence="3 4" key="1">
    <citation type="submission" date="2011-11" db="EMBL/GenBank/DDBJ databases">
        <title>Whole genome shotgun sequence of Gordonia araii NBRC 100433.</title>
        <authorList>
            <person name="Yoshida Y."/>
            <person name="Hosoyama A."/>
            <person name="Tsuchikane K."/>
            <person name="Katsumata H."/>
            <person name="Yamazaki S."/>
            <person name="Fujita N."/>
        </authorList>
    </citation>
    <scope>NUCLEOTIDE SEQUENCE [LARGE SCALE GENOMIC DNA]</scope>
    <source>
        <strain evidence="3 4">NBRC 100433</strain>
    </source>
</reference>
<evidence type="ECO:0000256" key="1">
    <source>
        <dbReference type="SAM" id="MobiDB-lite"/>
    </source>
</evidence>
<dbReference type="RefSeq" id="WP_007323462.1">
    <property type="nucleotide sequence ID" value="NZ_BAEE01000068.1"/>
</dbReference>
<dbReference type="Pfam" id="PF19694">
    <property type="entry name" value="DUF6194"/>
    <property type="match status" value="1"/>
</dbReference>
<name>G7H6B2_9ACTN</name>
<dbReference type="InterPro" id="IPR045676">
    <property type="entry name" value="DUF6194"/>
</dbReference>
<proteinExistence type="predicted"/>
<gene>
    <name evidence="3" type="ORF">GOARA_068_00460</name>
</gene>
<keyword evidence="4" id="KW-1185">Reference proteome</keyword>
<comment type="caution">
    <text evidence="3">The sequence shown here is derived from an EMBL/GenBank/DDBJ whole genome shotgun (WGS) entry which is preliminary data.</text>
</comment>
<accession>G7H6B2</accession>